<dbReference type="EMBL" id="KE504122">
    <property type="protein sequence ID" value="EPT06066.1"/>
    <property type="molecule type" value="Genomic_DNA"/>
</dbReference>
<proteinExistence type="inferred from homology"/>
<comment type="similarity">
    <text evidence="2">Belongs to the actin-binding proteins ADF family. Twinfilin subfamily.</text>
</comment>
<feature type="domain" description="ADF-H" evidence="9">
    <location>
        <begin position="179"/>
        <end position="320"/>
    </location>
</feature>
<feature type="domain" description="ADF-H" evidence="9">
    <location>
        <begin position="6"/>
        <end position="136"/>
    </location>
</feature>
<evidence type="ECO:0000256" key="1">
    <source>
        <dbReference type="ARBA" id="ARBA00004245"/>
    </source>
</evidence>
<dbReference type="CDD" id="cd11284">
    <property type="entry name" value="ADF_Twf-C_like"/>
    <property type="match status" value="1"/>
</dbReference>
<evidence type="ECO:0000313" key="11">
    <source>
        <dbReference type="Proteomes" id="UP000015241"/>
    </source>
</evidence>
<dbReference type="FunFam" id="3.40.20.10:FF:000042">
    <property type="entry name" value="Actin depolymerizing protein"/>
    <property type="match status" value="1"/>
</dbReference>
<comment type="subcellular location">
    <subcellularLocation>
        <location evidence="1">Cytoplasm</location>
        <location evidence="1">Cytoskeleton</location>
    </subcellularLocation>
</comment>
<sequence length="350" mass="37815">MSAPTGIAVSEELSSVFASAIESQNVRFLKISIRNESLTPDEIIPPSGTLDQDLDNLATIVEDDVPAYVLVRLDEPPSDWLAIYYVPDNAKVRDKMLYAATRTALTKSLGAAHFTDSIFATSKDDLSADAYVKHKQHLAAPKPMSAREKEMEAVKAAERQAGGYSFEGSNARRSHVASGIGLKWAHDADNAVKELASGSGISLAVFSIDPATETVHLSSTRDCPVEQLGSSLPTSEPSYALFALPRSLSSAQKELIFIYSCPSSSPVKNRMLYSSGKLSTYLDAKKVLELQGSSTIIAERKIETSDPTEIDEKYLALELGRDGTATASDANPVQDEKKSFARPKGPGRKR</sequence>
<dbReference type="InterPro" id="IPR002108">
    <property type="entry name" value="ADF-H"/>
</dbReference>
<evidence type="ECO:0000256" key="7">
    <source>
        <dbReference type="ARBA" id="ARBA00038532"/>
    </source>
</evidence>
<dbReference type="PANTHER" id="PTHR13759">
    <property type="entry name" value="TWINFILIN"/>
    <property type="match status" value="1"/>
</dbReference>
<name>S8FY92_FOMSC</name>
<keyword evidence="11" id="KW-1185">Reference proteome</keyword>
<evidence type="ECO:0000256" key="6">
    <source>
        <dbReference type="ARBA" id="ARBA00023212"/>
    </source>
</evidence>
<keyword evidence="5" id="KW-0009">Actin-binding</keyword>
<keyword evidence="4" id="KW-0677">Repeat</keyword>
<dbReference type="GO" id="GO:0051015">
    <property type="term" value="F:actin filament binding"/>
    <property type="evidence" value="ECO:0007669"/>
    <property type="project" value="TreeGrafter"/>
</dbReference>
<dbReference type="GO" id="GO:0005884">
    <property type="term" value="C:actin filament"/>
    <property type="evidence" value="ECO:0007669"/>
    <property type="project" value="TreeGrafter"/>
</dbReference>
<accession>S8FY92</accession>
<dbReference type="STRING" id="743788.S8FY92"/>
<dbReference type="GO" id="GO:0005737">
    <property type="term" value="C:cytoplasm"/>
    <property type="evidence" value="ECO:0007669"/>
    <property type="project" value="TreeGrafter"/>
</dbReference>
<keyword evidence="6" id="KW-0206">Cytoskeleton</keyword>
<dbReference type="HOGENOM" id="CLU_031995_0_1_1"/>
<dbReference type="SUPFAM" id="SSF55753">
    <property type="entry name" value="Actin depolymerizing proteins"/>
    <property type="match status" value="2"/>
</dbReference>
<reference evidence="10 11" key="1">
    <citation type="journal article" date="2012" name="Science">
        <title>The Paleozoic origin of enzymatic lignin decomposition reconstructed from 31 fungal genomes.</title>
        <authorList>
            <person name="Floudas D."/>
            <person name="Binder M."/>
            <person name="Riley R."/>
            <person name="Barry K."/>
            <person name="Blanchette R.A."/>
            <person name="Henrissat B."/>
            <person name="Martinez A.T."/>
            <person name="Otillar R."/>
            <person name="Spatafora J.W."/>
            <person name="Yadav J.S."/>
            <person name="Aerts A."/>
            <person name="Benoit I."/>
            <person name="Boyd A."/>
            <person name="Carlson A."/>
            <person name="Copeland A."/>
            <person name="Coutinho P.M."/>
            <person name="de Vries R.P."/>
            <person name="Ferreira P."/>
            <person name="Findley K."/>
            <person name="Foster B."/>
            <person name="Gaskell J."/>
            <person name="Glotzer D."/>
            <person name="Gorecki P."/>
            <person name="Heitman J."/>
            <person name="Hesse C."/>
            <person name="Hori C."/>
            <person name="Igarashi K."/>
            <person name="Jurgens J.A."/>
            <person name="Kallen N."/>
            <person name="Kersten P."/>
            <person name="Kohler A."/>
            <person name="Kuees U."/>
            <person name="Kumar T.K.A."/>
            <person name="Kuo A."/>
            <person name="LaButti K."/>
            <person name="Larrondo L.F."/>
            <person name="Lindquist E."/>
            <person name="Ling A."/>
            <person name="Lombard V."/>
            <person name="Lucas S."/>
            <person name="Lundell T."/>
            <person name="Martin R."/>
            <person name="McLaughlin D.J."/>
            <person name="Morgenstern I."/>
            <person name="Morin E."/>
            <person name="Murat C."/>
            <person name="Nagy L.G."/>
            <person name="Nolan M."/>
            <person name="Ohm R.A."/>
            <person name="Patyshakuliyeva A."/>
            <person name="Rokas A."/>
            <person name="Ruiz-Duenas F.J."/>
            <person name="Sabat G."/>
            <person name="Salamov A."/>
            <person name="Samejima M."/>
            <person name="Schmutz J."/>
            <person name="Slot J.C."/>
            <person name="St John F."/>
            <person name="Stenlid J."/>
            <person name="Sun H."/>
            <person name="Sun S."/>
            <person name="Syed K."/>
            <person name="Tsang A."/>
            <person name="Wiebenga A."/>
            <person name="Young D."/>
            <person name="Pisabarro A."/>
            <person name="Eastwood D.C."/>
            <person name="Martin F."/>
            <person name="Cullen D."/>
            <person name="Grigoriev I.V."/>
            <person name="Hibbett D.S."/>
        </authorList>
    </citation>
    <scope>NUCLEOTIDE SEQUENCE</scope>
    <source>
        <strain evidence="11">FP-58527</strain>
    </source>
</reference>
<dbReference type="PROSITE" id="PS51263">
    <property type="entry name" value="ADF_H"/>
    <property type="match status" value="2"/>
</dbReference>
<evidence type="ECO:0000256" key="5">
    <source>
        <dbReference type="ARBA" id="ARBA00023203"/>
    </source>
</evidence>
<evidence type="ECO:0000256" key="8">
    <source>
        <dbReference type="SAM" id="MobiDB-lite"/>
    </source>
</evidence>
<evidence type="ECO:0000313" key="10">
    <source>
        <dbReference type="EMBL" id="EPT06066.1"/>
    </source>
</evidence>
<dbReference type="SMART" id="SM00102">
    <property type="entry name" value="ADF"/>
    <property type="match status" value="2"/>
</dbReference>
<dbReference type="InterPro" id="IPR029006">
    <property type="entry name" value="ADF-H/Gelsolin-like_dom_sf"/>
</dbReference>
<gene>
    <name evidence="10" type="ORF">FOMPIDRAFT_1039320</name>
</gene>
<dbReference type="Gene3D" id="3.40.20.10">
    <property type="entry name" value="Severin"/>
    <property type="match status" value="2"/>
</dbReference>
<evidence type="ECO:0000259" key="9">
    <source>
        <dbReference type="PROSITE" id="PS51263"/>
    </source>
</evidence>
<evidence type="ECO:0000256" key="2">
    <source>
        <dbReference type="ARBA" id="ARBA00009557"/>
    </source>
</evidence>
<dbReference type="AlphaFoldDB" id="S8FY92"/>
<dbReference type="InParanoid" id="S8FY92"/>
<protein>
    <recommendedName>
        <fullName evidence="9">ADF-H domain-containing protein</fullName>
    </recommendedName>
</protein>
<organism evidence="10 11">
    <name type="scientific">Fomitopsis schrenkii</name>
    <name type="common">Brown rot fungus</name>
    <dbReference type="NCBI Taxonomy" id="2126942"/>
    <lineage>
        <taxon>Eukaryota</taxon>
        <taxon>Fungi</taxon>
        <taxon>Dikarya</taxon>
        <taxon>Basidiomycota</taxon>
        <taxon>Agaricomycotina</taxon>
        <taxon>Agaricomycetes</taxon>
        <taxon>Polyporales</taxon>
        <taxon>Fomitopsis</taxon>
    </lineage>
</organism>
<dbReference type="GO" id="GO:0003785">
    <property type="term" value="F:actin monomer binding"/>
    <property type="evidence" value="ECO:0007669"/>
    <property type="project" value="TreeGrafter"/>
</dbReference>
<dbReference type="eggNOG" id="KOG1747">
    <property type="taxonomic scope" value="Eukaryota"/>
</dbReference>
<dbReference type="GO" id="GO:0051016">
    <property type="term" value="P:barbed-end actin filament capping"/>
    <property type="evidence" value="ECO:0007669"/>
    <property type="project" value="TreeGrafter"/>
</dbReference>
<feature type="region of interest" description="Disordered" evidence="8">
    <location>
        <begin position="324"/>
        <end position="350"/>
    </location>
</feature>
<dbReference type="FunCoup" id="S8FY92">
    <property type="interactions" value="185"/>
</dbReference>
<dbReference type="PANTHER" id="PTHR13759:SF1">
    <property type="entry name" value="TWINFILIN"/>
    <property type="match status" value="1"/>
</dbReference>
<dbReference type="GO" id="GO:0030042">
    <property type="term" value="P:actin filament depolymerization"/>
    <property type="evidence" value="ECO:0007669"/>
    <property type="project" value="TreeGrafter"/>
</dbReference>
<keyword evidence="3" id="KW-0963">Cytoplasm</keyword>
<dbReference type="OrthoDB" id="10006997at2759"/>
<dbReference type="Proteomes" id="UP000015241">
    <property type="component" value="Unassembled WGS sequence"/>
</dbReference>
<evidence type="ECO:0000256" key="3">
    <source>
        <dbReference type="ARBA" id="ARBA00022490"/>
    </source>
</evidence>
<dbReference type="CDD" id="cd11285">
    <property type="entry name" value="ADF_Twf-N_like"/>
    <property type="match status" value="1"/>
</dbReference>
<dbReference type="InterPro" id="IPR028458">
    <property type="entry name" value="Twinfilin"/>
</dbReference>
<dbReference type="Pfam" id="PF00241">
    <property type="entry name" value="Cofilin_ADF"/>
    <property type="match status" value="2"/>
</dbReference>
<evidence type="ECO:0000256" key="4">
    <source>
        <dbReference type="ARBA" id="ARBA00022737"/>
    </source>
</evidence>
<comment type="subunit">
    <text evidence="7">Interacts with G-actin; ADP-actin form.</text>
</comment>